<dbReference type="PANTHER" id="PTHR12121">
    <property type="entry name" value="CARBON CATABOLITE REPRESSOR PROTEIN 4"/>
    <property type="match status" value="1"/>
</dbReference>
<dbReference type="PANTHER" id="PTHR12121:SF36">
    <property type="entry name" value="ENDONUCLEASE_EXONUCLEASE_PHOSPHATASE DOMAIN-CONTAINING PROTEIN"/>
    <property type="match status" value="1"/>
</dbReference>
<proteinExistence type="predicted"/>
<keyword evidence="3" id="KW-1185">Reference proteome</keyword>
<comment type="caution">
    <text evidence="2">The sequence shown here is derived from an EMBL/GenBank/DDBJ whole genome shotgun (WGS) entry which is preliminary data.</text>
</comment>
<name>A0AAD8UNN9_GLOAC</name>
<evidence type="ECO:0000256" key="1">
    <source>
        <dbReference type="SAM" id="SignalP"/>
    </source>
</evidence>
<dbReference type="Gene3D" id="3.60.10.10">
    <property type="entry name" value="Endonuclease/exonuclease/phosphatase"/>
    <property type="match status" value="1"/>
</dbReference>
<keyword evidence="2" id="KW-0378">Hydrolase</keyword>
<dbReference type="AlphaFoldDB" id="A0AAD8UNN9"/>
<protein>
    <submittedName>
        <fullName evidence="2">Endonuclease/Exonuclease/phosphatase</fullName>
    </submittedName>
</protein>
<organism evidence="2 3">
    <name type="scientific">Glomerella acutata</name>
    <name type="common">Colletotrichum acutatum</name>
    <dbReference type="NCBI Taxonomy" id="27357"/>
    <lineage>
        <taxon>Eukaryota</taxon>
        <taxon>Fungi</taxon>
        <taxon>Dikarya</taxon>
        <taxon>Ascomycota</taxon>
        <taxon>Pezizomycotina</taxon>
        <taxon>Sordariomycetes</taxon>
        <taxon>Hypocreomycetidae</taxon>
        <taxon>Glomerellales</taxon>
        <taxon>Glomerellaceae</taxon>
        <taxon>Colletotrichum</taxon>
        <taxon>Colletotrichum acutatum species complex</taxon>
    </lineage>
</organism>
<dbReference type="GO" id="GO:0004519">
    <property type="term" value="F:endonuclease activity"/>
    <property type="evidence" value="ECO:0007669"/>
    <property type="project" value="UniProtKB-KW"/>
</dbReference>
<reference evidence="2" key="1">
    <citation type="submission" date="2021-12" db="EMBL/GenBank/DDBJ databases">
        <title>Comparative genomics, transcriptomics and evolutionary studies reveal genomic signatures of adaptation to plant cell wall in hemibiotrophic fungi.</title>
        <authorList>
            <consortium name="DOE Joint Genome Institute"/>
            <person name="Baroncelli R."/>
            <person name="Diaz J.F."/>
            <person name="Benocci T."/>
            <person name="Peng M."/>
            <person name="Battaglia E."/>
            <person name="Haridas S."/>
            <person name="Andreopoulos W."/>
            <person name="Labutti K."/>
            <person name="Pangilinan J."/>
            <person name="Floch G.L."/>
            <person name="Makela M.R."/>
            <person name="Henrissat B."/>
            <person name="Grigoriev I.V."/>
            <person name="Crouch J.A."/>
            <person name="De Vries R.P."/>
            <person name="Sukno S.A."/>
            <person name="Thon M.R."/>
        </authorList>
    </citation>
    <scope>NUCLEOTIDE SEQUENCE</scope>
    <source>
        <strain evidence="2">CBS 112980</strain>
    </source>
</reference>
<keyword evidence="2" id="KW-0540">Nuclease</keyword>
<dbReference type="CDD" id="cd09083">
    <property type="entry name" value="EEP-1"/>
    <property type="match status" value="1"/>
</dbReference>
<gene>
    <name evidence="2" type="ORF">BDZ83DRAFT_353763</name>
</gene>
<feature type="chain" id="PRO_5042135492" evidence="1">
    <location>
        <begin position="21"/>
        <end position="300"/>
    </location>
</feature>
<dbReference type="Proteomes" id="UP001244207">
    <property type="component" value="Unassembled WGS sequence"/>
</dbReference>
<dbReference type="GeneID" id="85386437"/>
<keyword evidence="1" id="KW-0732">Signal</keyword>
<sequence length="300" mass="33102">MKSCLAATLLFSASLVICQSSDLALRFITYNIRWATPDPGTNEALWSTRRPHLFSQLNYETAARPESLLCMQEVVEEQLLDIAQDLGPAWAHVGVGRDDGVAAGEFSPIYYQPDTWTLAENRTYWLSETPDVPGSKGWDAALPRIVTVASFRHVESGLPLVYMCTHFDHVGQVAREHSAELLVSLAKGWGNSTEGVVPVFLGGDLNIEPDNAAYQILIADGNLHDIRDVVPESKRVGYSKTYTAFTDDTLDDTFLDHLFVGDPAVRGMEFLAHAVLPNHFDDGVYISDHRPVVADVTIDV</sequence>
<dbReference type="GO" id="GO:0000175">
    <property type="term" value="F:3'-5'-RNA exonuclease activity"/>
    <property type="evidence" value="ECO:0007669"/>
    <property type="project" value="TreeGrafter"/>
</dbReference>
<dbReference type="RefSeq" id="XP_060364459.1">
    <property type="nucleotide sequence ID" value="XM_060502538.1"/>
</dbReference>
<dbReference type="InterPro" id="IPR050410">
    <property type="entry name" value="CCR4/nocturin_mRNA_transcr"/>
</dbReference>
<dbReference type="InterPro" id="IPR036691">
    <property type="entry name" value="Endo/exonu/phosph_ase_sf"/>
</dbReference>
<evidence type="ECO:0000313" key="2">
    <source>
        <dbReference type="EMBL" id="KAK1724404.1"/>
    </source>
</evidence>
<dbReference type="SUPFAM" id="SSF56219">
    <property type="entry name" value="DNase I-like"/>
    <property type="match status" value="1"/>
</dbReference>
<dbReference type="EMBL" id="JAHMHS010000052">
    <property type="protein sequence ID" value="KAK1724404.1"/>
    <property type="molecule type" value="Genomic_DNA"/>
</dbReference>
<accession>A0AAD8UNN9</accession>
<feature type="signal peptide" evidence="1">
    <location>
        <begin position="1"/>
        <end position="20"/>
    </location>
</feature>
<keyword evidence="2" id="KW-0255">Endonuclease</keyword>
<evidence type="ECO:0000313" key="3">
    <source>
        <dbReference type="Proteomes" id="UP001244207"/>
    </source>
</evidence>